<evidence type="ECO:0000256" key="7">
    <source>
        <dbReference type="ARBA" id="ARBA00023328"/>
    </source>
</evidence>
<evidence type="ECO:0000256" key="5">
    <source>
        <dbReference type="ARBA" id="ARBA00023054"/>
    </source>
</evidence>
<sequence>MARVLSGSLNGSLPHIQALNEHLLWRLAPWLNVDVVRRSLLFNVSTSLEDQDVTGERQETAHLSEGHISAELQLRNECETLWQELNNLKTHARLEARTRAGSSKVDEGGLDGSKVLEKVLKVKEKKLQTELVALENQGLQVTSANPEYTGTCLRSELLTSITQLEETLEVIRKQRKEVEDELKREEEILNQHKEIGHSLQMKIESLEQEKENAPSGISQIKELEKQKKAADVYLAQIMRKLGSFLSTNFPLPSPDDVKRNKNQGKGLLLDPNITYISLQQLTEDLMNMLYARPHDPYIRIKDFHWPPYIELLLRSGIALRHPQDCNRIRLVAFNR</sequence>
<comment type="subcellular location">
    <subcellularLocation>
        <location evidence="2">Chromosome</location>
        <location evidence="2">Centromere</location>
    </subcellularLocation>
    <subcellularLocation>
        <location evidence="1">Nucleus</location>
    </subcellularLocation>
</comment>
<dbReference type="PANTHER" id="PTHR14401">
    <property type="entry name" value="CENTROMERE PROTEIN K"/>
    <property type="match status" value="1"/>
</dbReference>
<proteinExistence type="inferred from homology"/>
<gene>
    <name evidence="9" type="ORF">PLOB_00010100</name>
</gene>
<protein>
    <recommendedName>
        <fullName evidence="11">Centromere protein K</fullName>
    </recommendedName>
</protein>
<evidence type="ECO:0000256" key="4">
    <source>
        <dbReference type="ARBA" id="ARBA00022454"/>
    </source>
</evidence>
<keyword evidence="6" id="KW-0539">Nucleus</keyword>
<evidence type="ECO:0000256" key="6">
    <source>
        <dbReference type="ARBA" id="ARBA00023242"/>
    </source>
</evidence>
<dbReference type="InterPro" id="IPR020993">
    <property type="entry name" value="Centromere_CenpK"/>
</dbReference>
<dbReference type="InterPro" id="IPR027417">
    <property type="entry name" value="P-loop_NTPase"/>
</dbReference>
<organism evidence="9 10">
    <name type="scientific">Porites lobata</name>
    <dbReference type="NCBI Taxonomy" id="104759"/>
    <lineage>
        <taxon>Eukaryota</taxon>
        <taxon>Metazoa</taxon>
        <taxon>Cnidaria</taxon>
        <taxon>Anthozoa</taxon>
        <taxon>Hexacorallia</taxon>
        <taxon>Scleractinia</taxon>
        <taxon>Fungiina</taxon>
        <taxon>Poritidae</taxon>
        <taxon>Porites</taxon>
    </lineage>
</organism>
<name>A0ABN8NBR7_9CNID</name>
<comment type="similarity">
    <text evidence="3">Belongs to the CENP-K/MCM22 family.</text>
</comment>
<evidence type="ECO:0000313" key="10">
    <source>
        <dbReference type="Proteomes" id="UP001159405"/>
    </source>
</evidence>
<keyword evidence="4" id="KW-0158">Chromosome</keyword>
<dbReference type="PANTHER" id="PTHR14401:SF6">
    <property type="entry name" value="CENTROMERE PROTEIN K"/>
    <property type="match status" value="1"/>
</dbReference>
<evidence type="ECO:0000313" key="9">
    <source>
        <dbReference type="EMBL" id="CAH3047149.1"/>
    </source>
</evidence>
<keyword evidence="5 8" id="KW-0175">Coiled coil</keyword>
<keyword evidence="7" id="KW-0137">Centromere</keyword>
<dbReference type="Pfam" id="PF11802">
    <property type="entry name" value="CENP-K"/>
    <property type="match status" value="1"/>
</dbReference>
<evidence type="ECO:0000256" key="8">
    <source>
        <dbReference type="SAM" id="Coils"/>
    </source>
</evidence>
<feature type="coiled-coil region" evidence="8">
    <location>
        <begin position="117"/>
        <end position="240"/>
    </location>
</feature>
<evidence type="ECO:0000256" key="2">
    <source>
        <dbReference type="ARBA" id="ARBA00004584"/>
    </source>
</evidence>
<evidence type="ECO:0000256" key="1">
    <source>
        <dbReference type="ARBA" id="ARBA00004123"/>
    </source>
</evidence>
<evidence type="ECO:0008006" key="11">
    <source>
        <dbReference type="Google" id="ProtNLM"/>
    </source>
</evidence>
<keyword evidence="10" id="KW-1185">Reference proteome</keyword>
<dbReference type="Gene3D" id="3.40.50.300">
    <property type="entry name" value="P-loop containing nucleotide triphosphate hydrolases"/>
    <property type="match status" value="1"/>
</dbReference>
<comment type="caution">
    <text evidence="9">The sequence shown here is derived from an EMBL/GenBank/DDBJ whole genome shotgun (WGS) entry which is preliminary data.</text>
</comment>
<accession>A0ABN8NBR7</accession>
<evidence type="ECO:0000256" key="3">
    <source>
        <dbReference type="ARBA" id="ARBA00005795"/>
    </source>
</evidence>
<dbReference type="EMBL" id="CALNXK010000015">
    <property type="protein sequence ID" value="CAH3047149.1"/>
    <property type="molecule type" value="Genomic_DNA"/>
</dbReference>
<reference evidence="9 10" key="1">
    <citation type="submission" date="2022-05" db="EMBL/GenBank/DDBJ databases">
        <authorList>
            <consortium name="Genoscope - CEA"/>
            <person name="William W."/>
        </authorList>
    </citation>
    <scope>NUCLEOTIDE SEQUENCE [LARGE SCALE GENOMIC DNA]</scope>
</reference>
<dbReference type="Proteomes" id="UP001159405">
    <property type="component" value="Unassembled WGS sequence"/>
</dbReference>